<keyword evidence="8 16" id="KW-0808">Transferase</keyword>
<dbReference type="GO" id="GO:0004605">
    <property type="term" value="F:phosphatidate cytidylyltransferase activity"/>
    <property type="evidence" value="ECO:0007669"/>
    <property type="project" value="UniProtKB-UniRule"/>
</dbReference>
<evidence type="ECO:0000256" key="12">
    <source>
        <dbReference type="ARBA" id="ARBA00023098"/>
    </source>
</evidence>
<dbReference type="EC" id="2.7.7.41" evidence="6 16"/>
<evidence type="ECO:0000256" key="15">
    <source>
        <dbReference type="ARBA" id="ARBA00023264"/>
    </source>
</evidence>
<keyword evidence="14 16" id="KW-0594">Phospholipid biosynthesis</keyword>
<evidence type="ECO:0000256" key="9">
    <source>
        <dbReference type="ARBA" id="ARBA00022692"/>
    </source>
</evidence>
<keyword evidence="12 16" id="KW-0443">Lipid metabolism</keyword>
<accession>A0A7S1W0X6</accession>
<evidence type="ECO:0000256" key="6">
    <source>
        <dbReference type="ARBA" id="ARBA00012487"/>
    </source>
</evidence>
<evidence type="ECO:0000256" key="2">
    <source>
        <dbReference type="ARBA" id="ARBA00004141"/>
    </source>
</evidence>
<evidence type="ECO:0000256" key="16">
    <source>
        <dbReference type="PIRNR" id="PIRNR018269"/>
    </source>
</evidence>
<dbReference type="EMBL" id="HBGF01042823">
    <property type="protein sequence ID" value="CAD9142928.1"/>
    <property type="molecule type" value="Transcribed_RNA"/>
</dbReference>
<feature type="region of interest" description="Disordered" evidence="18">
    <location>
        <begin position="1"/>
        <end position="32"/>
    </location>
</feature>
<feature type="transmembrane region" description="Helical" evidence="16">
    <location>
        <begin position="165"/>
        <end position="184"/>
    </location>
</feature>
<proteinExistence type="inferred from homology"/>
<protein>
    <recommendedName>
        <fullName evidence="6 16">Phosphatidate cytidylyltransferase</fullName>
        <ecNumber evidence="6 16">2.7.7.41</ecNumber>
    </recommendedName>
</protein>
<dbReference type="PROSITE" id="PS01315">
    <property type="entry name" value="CDS"/>
    <property type="match status" value="1"/>
</dbReference>
<keyword evidence="10 16" id="KW-0548">Nucleotidyltransferase</keyword>
<keyword evidence="15 16" id="KW-1208">Phospholipid metabolism</keyword>
<keyword evidence="11 16" id="KW-1133">Transmembrane helix</keyword>
<dbReference type="GO" id="GO:0005789">
    <property type="term" value="C:endoplasmic reticulum membrane"/>
    <property type="evidence" value="ECO:0007669"/>
    <property type="project" value="TreeGrafter"/>
</dbReference>
<evidence type="ECO:0000256" key="13">
    <source>
        <dbReference type="ARBA" id="ARBA00023136"/>
    </source>
</evidence>
<evidence type="ECO:0000256" key="14">
    <source>
        <dbReference type="ARBA" id="ARBA00023209"/>
    </source>
</evidence>
<name>A0A7S1W0X6_NEODS</name>
<evidence type="ECO:0000256" key="17">
    <source>
        <dbReference type="RuleBase" id="RU003938"/>
    </source>
</evidence>
<gene>
    <name evidence="19" type="ORF">NDES1114_LOCUS28655</name>
</gene>
<feature type="transmembrane region" description="Helical" evidence="16">
    <location>
        <begin position="230"/>
        <end position="249"/>
    </location>
</feature>
<evidence type="ECO:0000256" key="10">
    <source>
        <dbReference type="ARBA" id="ARBA00022695"/>
    </source>
</evidence>
<dbReference type="AlphaFoldDB" id="A0A7S1W0X6"/>
<evidence type="ECO:0000256" key="4">
    <source>
        <dbReference type="ARBA" id="ARBA00005189"/>
    </source>
</evidence>
<dbReference type="InterPro" id="IPR000374">
    <property type="entry name" value="PC_trans"/>
</dbReference>
<dbReference type="InterPro" id="IPR016720">
    <property type="entry name" value="PC_Trfase_euk"/>
</dbReference>
<evidence type="ECO:0000256" key="8">
    <source>
        <dbReference type="ARBA" id="ARBA00022679"/>
    </source>
</evidence>
<evidence type="ECO:0000256" key="7">
    <source>
        <dbReference type="ARBA" id="ARBA00022516"/>
    </source>
</evidence>
<feature type="transmembrane region" description="Helical" evidence="16">
    <location>
        <begin position="190"/>
        <end position="209"/>
    </location>
</feature>
<organism evidence="19">
    <name type="scientific">Neobodo designis</name>
    <name type="common">Flagellated protozoan</name>
    <name type="synonym">Bodo designis</name>
    <dbReference type="NCBI Taxonomy" id="312471"/>
    <lineage>
        <taxon>Eukaryota</taxon>
        <taxon>Discoba</taxon>
        <taxon>Euglenozoa</taxon>
        <taxon>Kinetoplastea</taxon>
        <taxon>Metakinetoplastina</taxon>
        <taxon>Neobodonida</taxon>
        <taxon>Neobodo</taxon>
    </lineage>
</organism>
<keyword evidence="13 16" id="KW-0472">Membrane</keyword>
<feature type="transmembrane region" description="Helical" evidence="16">
    <location>
        <begin position="130"/>
        <end position="153"/>
    </location>
</feature>
<keyword evidence="9 16" id="KW-0812">Transmembrane</keyword>
<evidence type="ECO:0000256" key="11">
    <source>
        <dbReference type="ARBA" id="ARBA00022989"/>
    </source>
</evidence>
<evidence type="ECO:0000256" key="5">
    <source>
        <dbReference type="ARBA" id="ARBA00010185"/>
    </source>
</evidence>
<comment type="pathway">
    <text evidence="3 16 17">Phospholipid metabolism; CDP-diacylglycerol biosynthesis; CDP-diacylglycerol from sn-glycerol 3-phosphate: step 3/3.</text>
</comment>
<dbReference type="Pfam" id="PF01148">
    <property type="entry name" value="CTP_transf_1"/>
    <property type="match status" value="1"/>
</dbReference>
<feature type="transmembrane region" description="Helical" evidence="16">
    <location>
        <begin position="101"/>
        <end position="124"/>
    </location>
</feature>
<dbReference type="PANTHER" id="PTHR13773:SF8">
    <property type="entry name" value="PHOSPHATIDATE CYTIDYLYLTRANSFERASE, PHOTORECEPTOR-SPECIFIC"/>
    <property type="match status" value="1"/>
</dbReference>
<comment type="catalytic activity">
    <reaction evidence="1 16 17">
        <text>a 1,2-diacyl-sn-glycero-3-phosphate + CTP + H(+) = a CDP-1,2-diacyl-sn-glycerol + diphosphate</text>
        <dbReference type="Rhea" id="RHEA:16229"/>
        <dbReference type="ChEBI" id="CHEBI:15378"/>
        <dbReference type="ChEBI" id="CHEBI:33019"/>
        <dbReference type="ChEBI" id="CHEBI:37563"/>
        <dbReference type="ChEBI" id="CHEBI:58332"/>
        <dbReference type="ChEBI" id="CHEBI:58608"/>
        <dbReference type="EC" id="2.7.7.41"/>
    </reaction>
</comment>
<feature type="transmembrane region" description="Helical" evidence="16">
    <location>
        <begin position="301"/>
        <end position="321"/>
    </location>
</feature>
<dbReference type="PIRSF" id="PIRSF018269">
    <property type="entry name" value="PC_trans_euk"/>
    <property type="match status" value="1"/>
</dbReference>
<comment type="subcellular location">
    <subcellularLocation>
        <location evidence="2">Membrane</location>
        <topology evidence="2">Multi-pass membrane protein</topology>
    </subcellularLocation>
</comment>
<comment type="pathway">
    <text evidence="4">Lipid metabolism.</text>
</comment>
<sequence length="400" mass="44416">MPPKQRVSNSSLSSPTTPKTPGGTPAAAVEEPKKRSANEVLARVVTTLFMAYGFLGLIAAGVEYIAPVVLLIKAAMFFEIVRISQKERKERQLPSMRLLQWYFLAVTVVGAAAVALRNPLIAAFPRLQVWYNSLFIISFGLYVIGFVIFVLSLRRGYYRYQMAQFSWLAMTLVFITGQGSLQYANMLRGLFWFLLPISCVVHNDIWAYACGKNFGRTSLLRLSPKKTVEGFVGAWIMTTIWAFWFSGYMCRFKGLVCPTVKMFERADCIPEAMFVAVPHMLPREVAAVTGVDALNIAPVQLHALVFAAFASLIAPFGGFFASGLKRAFKLKDFGDLIPGHGGMTDRMDCQIIMGAFTYVYVQFVYAAETGTCPLVPQLVDCLRNLPPETRQLVLSEATKA</sequence>
<feature type="compositionally biased region" description="Low complexity" evidence="18">
    <location>
        <begin position="10"/>
        <end position="25"/>
    </location>
</feature>
<dbReference type="GO" id="GO:0016024">
    <property type="term" value="P:CDP-diacylglycerol biosynthetic process"/>
    <property type="evidence" value="ECO:0007669"/>
    <property type="project" value="UniProtKB-UniRule"/>
</dbReference>
<evidence type="ECO:0000256" key="18">
    <source>
        <dbReference type="SAM" id="MobiDB-lite"/>
    </source>
</evidence>
<evidence type="ECO:0000313" key="19">
    <source>
        <dbReference type="EMBL" id="CAD9142928.1"/>
    </source>
</evidence>
<dbReference type="PANTHER" id="PTHR13773">
    <property type="entry name" value="PHOSPHATIDATE CYTIDYLYLTRANSFERASE"/>
    <property type="match status" value="1"/>
</dbReference>
<evidence type="ECO:0000256" key="1">
    <source>
        <dbReference type="ARBA" id="ARBA00001698"/>
    </source>
</evidence>
<evidence type="ECO:0000256" key="3">
    <source>
        <dbReference type="ARBA" id="ARBA00005119"/>
    </source>
</evidence>
<reference evidence="19" key="1">
    <citation type="submission" date="2021-01" db="EMBL/GenBank/DDBJ databases">
        <authorList>
            <person name="Corre E."/>
            <person name="Pelletier E."/>
            <person name="Niang G."/>
            <person name="Scheremetjew M."/>
            <person name="Finn R."/>
            <person name="Kale V."/>
            <person name="Holt S."/>
            <person name="Cochrane G."/>
            <person name="Meng A."/>
            <person name="Brown T."/>
            <person name="Cohen L."/>
        </authorList>
    </citation>
    <scope>NUCLEOTIDE SEQUENCE</scope>
    <source>
        <strain evidence="19">CCAP 1951/1</strain>
    </source>
</reference>
<keyword evidence="7 16" id="KW-0444">Lipid biosynthesis</keyword>
<dbReference type="UniPathway" id="UPA00557">
    <property type="reaction ID" value="UER00614"/>
</dbReference>
<comment type="similarity">
    <text evidence="5 16 17">Belongs to the CDS family.</text>
</comment>